<proteinExistence type="predicted"/>
<feature type="domain" description="Sushi" evidence="8">
    <location>
        <begin position="1411"/>
        <end position="1486"/>
    </location>
</feature>
<keyword evidence="5" id="KW-0325">Glycoprotein</keyword>
<feature type="domain" description="Sushi" evidence="8">
    <location>
        <begin position="631"/>
        <end position="692"/>
    </location>
</feature>
<keyword evidence="3" id="KW-0677">Repeat</keyword>
<name>A0ABM0ZY86_APLCA</name>
<keyword evidence="4 6" id="KW-1015">Disulfide bond</keyword>
<evidence type="ECO:0000256" key="6">
    <source>
        <dbReference type="PROSITE-ProRule" id="PRU00302"/>
    </source>
</evidence>
<dbReference type="PANTHER" id="PTHR46393:SF7">
    <property type="entry name" value="COMPLEMENT C2"/>
    <property type="match status" value="1"/>
</dbReference>
<feature type="disulfide bond" evidence="6">
    <location>
        <begin position="1026"/>
        <end position="1053"/>
    </location>
</feature>
<gene>
    <name evidence="10" type="primary">LOC101853157</name>
</gene>
<feature type="domain" description="Sushi" evidence="8">
    <location>
        <begin position="391"/>
        <end position="455"/>
    </location>
</feature>
<feature type="domain" description="Sushi" evidence="8">
    <location>
        <begin position="570"/>
        <end position="630"/>
    </location>
</feature>
<comment type="caution">
    <text evidence="6">Lacks conserved residue(s) required for the propagation of feature annotation.</text>
</comment>
<feature type="domain" description="Sushi" evidence="8">
    <location>
        <begin position="1056"/>
        <end position="1113"/>
    </location>
</feature>
<evidence type="ECO:0000256" key="7">
    <source>
        <dbReference type="SAM" id="SignalP"/>
    </source>
</evidence>
<dbReference type="Proteomes" id="UP000694888">
    <property type="component" value="Unplaced"/>
</dbReference>
<dbReference type="Pfam" id="PF00084">
    <property type="entry name" value="Sushi"/>
    <property type="match status" value="11"/>
</dbReference>
<feature type="domain" description="Sushi" evidence="8">
    <location>
        <begin position="751"/>
        <end position="809"/>
    </location>
</feature>
<dbReference type="InterPro" id="IPR000436">
    <property type="entry name" value="Sushi_SCR_CCP_dom"/>
</dbReference>
<feature type="chain" id="PRO_5046058330" evidence="7">
    <location>
        <begin position="33"/>
        <end position="1574"/>
    </location>
</feature>
<evidence type="ECO:0000313" key="9">
    <source>
        <dbReference type="Proteomes" id="UP000694888"/>
    </source>
</evidence>
<feature type="domain" description="Sushi" evidence="8">
    <location>
        <begin position="1350"/>
        <end position="1410"/>
    </location>
</feature>
<dbReference type="GeneID" id="101853157"/>
<keyword evidence="2 7" id="KW-0732">Signal</keyword>
<feature type="disulfide bond" evidence="6">
    <location>
        <begin position="874"/>
        <end position="917"/>
    </location>
</feature>
<keyword evidence="1 6" id="KW-0768">Sushi</keyword>
<feature type="disulfide bond" evidence="6">
    <location>
        <begin position="1084"/>
        <end position="1111"/>
    </location>
</feature>
<feature type="domain" description="Sushi" evidence="8">
    <location>
        <begin position="457"/>
        <end position="518"/>
    </location>
</feature>
<protein>
    <submittedName>
        <fullName evidence="10">Sushi, von Willebrand factor type A, EGF and pentraxin domain-containing protein 1-like</fullName>
    </submittedName>
</protein>
<sequence length="1574" mass="171343">MAAVRPIVGLAVVRTFLVFHVPLLLLAPGTQSVHLPETFAWSNLRTSPDTNVELGRMVRLLYPVRNAQQCLRACWLFRACSYVLYSPGNPTSTCVVLGEAPPTNTRRPDTSAVLVDLTSAQLSKTTLYGCDERPCQPLEICVPVKNVYTYTCLPTNLISGKLLPAARGRDPCAVFQNCKSPPEVQGGVIATDGMTSQLTYSCAVGYLKTSGKTSVSTCDLWTGQFSPVDLVCDDVDCGSPPDMPQAKSSGQWTDTSKFACDVIDCGEPPIVDEATRNYTGTVLDSEVVYSCQPDADGHVATVNTDRYIEVLKKFWTDLWRHRHLDRQGQWFMQDGAKLHVSVRSMTWLADHFGNHVNSRRSFSSPAGTFTSICQSSVQWTDTSQFVCDDVIDCGEPPLVDRATRSYTGTVLDSEAVYSCQPGRELCCFSSPAGTFTSTCQSSGQWTDTSLFVCDDVIDCGEPPIVDRATRNYTGTVLDSEVVYSCQPGFMTTQPDGGPTVLVCDQNGQWVGTPVTCDLVDCGVPPTLVNAIASSNGTGVGSEVTGFCTHMECETSLPIPIWLHTIQCVTASCDTPPSVDHASVNYTSTAYNARATFTCEPGFTLATHSGETTIVCRSDGQWETANVECVFDKCPPPPVVQSAEYFPELSEYDLNAQVAYRCSRGYVMSVSEYVNKCGPEGWNITTPTFECLSLACGTPKDVENARWTIEEIDFPEVHYECLEGFQLDDSVASSRACFRKEWSKEAVACVPLNCGDPPTVSNTTMSVAGTTLGSVVQYTCDAGLVMTSAQNNRTCMDDGDWSTEVIECQLKDCGAPPDLNNTVKSFHLTTFGSRVQYNCDSNNDIYMLVAGNDSKVCNEQGQWEGDDAVCENIDCGTPPSVDFAEVKYDYMNTTVGAVAVYECLSGYRHVEGEDTIRCLRGPQWESVANFTCAHVDCGSPPDVEFARYNTSLGTRFDSIATYECLSGYRLVNETALEKRCGEGGEWEGPLTECIGITSLSCSEPRSVENARVEWISQKSGAMATYICNNGFEHWYFDRRVCTSLGVWSNETVMCNPVTCGPPPLVINAEVAYPSITFESVAVYTCELGRHHINSQNKTCMADGQWSSDHVECLLPVQSSCGPPPVKEKYTVFSTSWAGQAFYECAPGYSGNPTFAPCVMGQWKGWWDTCDSVICNNMPVVINAYLLGRILPTFGTIANYACLNNHVPTGQLNRVCQSTGAWSDEVIECVPAGFNFCADPPVYPNAIVHYSSRLENANAVYECDQGFMGRGESVCMTNGSWSDPRLTCQPVDCGPPAPSRNSKVSASQTTLGFSAIYECTNLQLASPAKPIRSVCTASGQWSDVDTTEGCKVYCQLDPGMVTNAIRSAFNRSVGAVVNYTCEAGFAPFPDPMLYRICLSTGQWSRGDLTCSNTDCSSPVEMANATVSIGGTVPGLAMTMTGTMLNDYDNDNENVYECMPSYYGFPLNKNVSFCNESGQWTPVELSCHSCHLDERLDGDGMLKDIRSMNLIPGLSTIGADFECGPSFELVSPGMPTYAECVLDATGSSNWTGLEQTECAQVRWNNPVSDSKDRTLKG</sequence>
<keyword evidence="9" id="KW-1185">Reference proteome</keyword>
<feature type="domain" description="Sushi" evidence="8">
    <location>
        <begin position="934"/>
        <end position="994"/>
    </location>
</feature>
<dbReference type="CDD" id="cd00033">
    <property type="entry name" value="CCP"/>
    <property type="match status" value="12"/>
</dbReference>
<dbReference type="PROSITE" id="PS50923">
    <property type="entry name" value="SUSHI"/>
    <property type="match status" value="13"/>
</dbReference>
<evidence type="ECO:0000256" key="5">
    <source>
        <dbReference type="ARBA" id="ARBA00023180"/>
    </source>
</evidence>
<dbReference type="Gene3D" id="2.10.70.10">
    <property type="entry name" value="Complement Module, domain 1"/>
    <property type="match status" value="15"/>
</dbReference>
<feature type="domain" description="Sushi" evidence="8">
    <location>
        <begin position="998"/>
        <end position="1055"/>
    </location>
</feature>
<evidence type="ECO:0000259" key="8">
    <source>
        <dbReference type="PROSITE" id="PS50923"/>
    </source>
</evidence>
<evidence type="ECO:0000256" key="4">
    <source>
        <dbReference type="ARBA" id="ARBA00023157"/>
    </source>
</evidence>
<feature type="domain" description="Sushi" evidence="8">
    <location>
        <begin position="1233"/>
        <end position="1288"/>
    </location>
</feature>
<dbReference type="SUPFAM" id="SSF57535">
    <property type="entry name" value="Complement control module/SCR domain"/>
    <property type="match status" value="16"/>
</dbReference>
<feature type="domain" description="Sushi" evidence="8">
    <location>
        <begin position="810"/>
        <end position="871"/>
    </location>
</feature>
<evidence type="ECO:0000256" key="2">
    <source>
        <dbReference type="ARBA" id="ARBA00022729"/>
    </source>
</evidence>
<feature type="domain" description="Sushi" evidence="8">
    <location>
        <begin position="872"/>
        <end position="933"/>
    </location>
</feature>
<feature type="disulfide bond" evidence="6">
    <location>
        <begin position="1352"/>
        <end position="1395"/>
    </location>
</feature>
<dbReference type="InterPro" id="IPR035976">
    <property type="entry name" value="Sushi/SCR/CCP_sf"/>
</dbReference>
<reference evidence="10" key="1">
    <citation type="submission" date="2025-08" db="UniProtKB">
        <authorList>
            <consortium name="RefSeq"/>
        </authorList>
    </citation>
    <scope>IDENTIFICATION</scope>
</reference>
<dbReference type="RefSeq" id="XP_012936976.2">
    <property type="nucleotide sequence ID" value="XM_013081522.2"/>
</dbReference>
<accession>A0ABM0ZY86</accession>
<evidence type="ECO:0000313" key="10">
    <source>
        <dbReference type="RefSeq" id="XP_012936976.2"/>
    </source>
</evidence>
<feature type="disulfide bond" evidence="6">
    <location>
        <begin position="572"/>
        <end position="615"/>
    </location>
</feature>
<dbReference type="PANTHER" id="PTHR46393">
    <property type="entry name" value="SUSHI DOMAIN-CONTAINING PROTEIN"/>
    <property type="match status" value="1"/>
</dbReference>
<organism evidence="9 10">
    <name type="scientific">Aplysia californica</name>
    <name type="common">California sea hare</name>
    <dbReference type="NCBI Taxonomy" id="6500"/>
    <lineage>
        <taxon>Eukaryota</taxon>
        <taxon>Metazoa</taxon>
        <taxon>Spiralia</taxon>
        <taxon>Lophotrochozoa</taxon>
        <taxon>Mollusca</taxon>
        <taxon>Gastropoda</taxon>
        <taxon>Heterobranchia</taxon>
        <taxon>Euthyneura</taxon>
        <taxon>Tectipleura</taxon>
        <taxon>Aplysiida</taxon>
        <taxon>Aplysioidea</taxon>
        <taxon>Aplysiidae</taxon>
        <taxon>Aplysia</taxon>
    </lineage>
</organism>
<feature type="disulfide bond" evidence="6">
    <location>
        <begin position="633"/>
        <end position="676"/>
    </location>
</feature>
<dbReference type="SMART" id="SM00032">
    <property type="entry name" value="CCP"/>
    <property type="match status" value="18"/>
</dbReference>
<evidence type="ECO:0000256" key="3">
    <source>
        <dbReference type="ARBA" id="ARBA00022737"/>
    </source>
</evidence>
<feature type="disulfide bond" evidence="6">
    <location>
        <begin position="936"/>
        <end position="979"/>
    </location>
</feature>
<feature type="signal peptide" evidence="7">
    <location>
        <begin position="1"/>
        <end position="32"/>
    </location>
</feature>
<evidence type="ECO:0000256" key="1">
    <source>
        <dbReference type="ARBA" id="ARBA00022659"/>
    </source>
</evidence>
<dbReference type="InterPro" id="IPR036397">
    <property type="entry name" value="RNaseH_sf"/>
</dbReference>
<dbReference type="Gene3D" id="3.30.420.10">
    <property type="entry name" value="Ribonuclease H-like superfamily/Ribonuclease H"/>
    <property type="match status" value="1"/>
</dbReference>